<sequence length="784" mass="88566">MVSRVTNSERVSADRQISVKTASFQSLCLTEVPKNVVDDISKKTEQYVAKARKVEKEGDGYQHSVALLNKIVELLKTHYTNDYNDTNLIVFQSKPNNPPPHHPRNYDDRPDILALLNRVAKELKGTPGWHHLRSVGEWKPGHVISDADGGQEREYVGCTIQARPDNPSLLGITMCPTGYVLSYGSPCVYAVTDQLEYSNLEPLIRYVHSLHVPTISFSDPVRTITLDPRVGLDEAPLWHINDPTFDINGSFRLIFVGSPFSRMTAVFQDVTDDCSILKDSYPNVGHSREEDLLNRLGIDPPGWVQYREPIKPDVEFKPLPELDFGASFTRRTRHRIFLQTTGNPFHQCETFSEAVEVTYDLLEANRWAIEKCRVLHRDISPGNLFIRPRPPSLPKDGVCFLKGVYNCDPESPSSAVLSDLDNGVQLPATHMSLKDIHGLAKDVNRELKALAGTPMYIARGPSLSIYNLSESPVFRDLFRIKPPEACELYEKAYPNNAFRRMQGKMGELDEVLYTEWQEEQEHTSQLVQRSWHDAESTILVLLIFLLRCQPKSSAPEDKTNLGDMQDMYKALRNTGIGAIFDSRDNLIKASRSGWKRLLHADLEHLAPSISDLCVPLQVDYEFLTPAQGVNHEVVLHEMLQRQLFQLYYNLKKGQLKDVQLLTTSQRPFQLDTGAQRLVAGVDSFSRHRYSSSKRKEAPENTEPASSAKSQNEGQDSKRRRTQAEANSSSQPIPNASKPKIKDRMKPRQHPKCESQPPIVVSSEDETDEEVEESQVPGNPPDVPT</sequence>
<feature type="region of interest" description="Disordered" evidence="1">
    <location>
        <begin position="686"/>
        <end position="784"/>
    </location>
</feature>
<protein>
    <recommendedName>
        <fullName evidence="2">Fungal-type protein kinase domain-containing protein</fullName>
    </recommendedName>
</protein>
<dbReference type="Proteomes" id="UP001498398">
    <property type="component" value="Unassembled WGS sequence"/>
</dbReference>
<comment type="caution">
    <text evidence="3">The sequence shown here is derived from an EMBL/GenBank/DDBJ whole genome shotgun (WGS) entry which is preliminary data.</text>
</comment>
<dbReference type="EMBL" id="JBANRG010000102">
    <property type="protein sequence ID" value="KAK7435791.1"/>
    <property type="molecule type" value="Genomic_DNA"/>
</dbReference>
<evidence type="ECO:0000313" key="4">
    <source>
        <dbReference type="Proteomes" id="UP001498398"/>
    </source>
</evidence>
<name>A0ABR1IQR0_9AGAR</name>
<dbReference type="Gene3D" id="1.10.510.10">
    <property type="entry name" value="Transferase(Phosphotransferase) domain 1"/>
    <property type="match status" value="1"/>
</dbReference>
<organism evidence="3 4">
    <name type="scientific">Marasmiellus scandens</name>
    <dbReference type="NCBI Taxonomy" id="2682957"/>
    <lineage>
        <taxon>Eukaryota</taxon>
        <taxon>Fungi</taxon>
        <taxon>Dikarya</taxon>
        <taxon>Basidiomycota</taxon>
        <taxon>Agaricomycotina</taxon>
        <taxon>Agaricomycetes</taxon>
        <taxon>Agaricomycetidae</taxon>
        <taxon>Agaricales</taxon>
        <taxon>Marasmiineae</taxon>
        <taxon>Omphalotaceae</taxon>
        <taxon>Marasmiellus</taxon>
    </lineage>
</organism>
<evidence type="ECO:0000313" key="3">
    <source>
        <dbReference type="EMBL" id="KAK7435791.1"/>
    </source>
</evidence>
<evidence type="ECO:0000256" key="1">
    <source>
        <dbReference type="SAM" id="MobiDB-lite"/>
    </source>
</evidence>
<feature type="compositionally biased region" description="Polar residues" evidence="1">
    <location>
        <begin position="702"/>
        <end position="713"/>
    </location>
</feature>
<dbReference type="InterPro" id="IPR040976">
    <property type="entry name" value="Pkinase_fungal"/>
</dbReference>
<feature type="compositionally biased region" description="Polar residues" evidence="1">
    <location>
        <begin position="723"/>
        <end position="733"/>
    </location>
</feature>
<feature type="domain" description="Fungal-type protein kinase" evidence="2">
    <location>
        <begin position="328"/>
        <end position="428"/>
    </location>
</feature>
<proteinExistence type="predicted"/>
<evidence type="ECO:0000259" key="2">
    <source>
        <dbReference type="Pfam" id="PF17667"/>
    </source>
</evidence>
<feature type="compositionally biased region" description="Acidic residues" evidence="1">
    <location>
        <begin position="762"/>
        <end position="772"/>
    </location>
</feature>
<dbReference type="Pfam" id="PF17667">
    <property type="entry name" value="Pkinase_fungal"/>
    <property type="match status" value="1"/>
</dbReference>
<reference evidence="3 4" key="1">
    <citation type="submission" date="2024-01" db="EMBL/GenBank/DDBJ databases">
        <title>A draft genome for the cacao thread blight pathogen Marasmiellus scandens.</title>
        <authorList>
            <person name="Baruah I.K."/>
            <person name="Leung J."/>
            <person name="Bukari Y."/>
            <person name="Amoako-Attah I."/>
            <person name="Meinhardt L.W."/>
            <person name="Bailey B.A."/>
            <person name="Cohen S.P."/>
        </authorList>
    </citation>
    <scope>NUCLEOTIDE SEQUENCE [LARGE SCALE GENOMIC DNA]</scope>
    <source>
        <strain evidence="3 4">GH-19</strain>
    </source>
</reference>
<accession>A0ABR1IQR0</accession>
<gene>
    <name evidence="3" type="ORF">VKT23_019489</name>
</gene>
<keyword evidence="4" id="KW-1185">Reference proteome</keyword>